<feature type="chain" id="PRO_5046401116" description="Beta-galactosidase" evidence="10">
    <location>
        <begin position="22"/>
        <end position="975"/>
    </location>
</feature>
<comment type="subunit">
    <text evidence="4">Monomer.</text>
</comment>
<dbReference type="Pfam" id="PF02836">
    <property type="entry name" value="Glyco_hydro_2_C"/>
    <property type="match status" value="1"/>
</dbReference>
<evidence type="ECO:0000256" key="6">
    <source>
        <dbReference type="ARBA" id="ARBA00022801"/>
    </source>
</evidence>
<evidence type="ECO:0000256" key="8">
    <source>
        <dbReference type="ARBA" id="ARBA00023295"/>
    </source>
</evidence>
<dbReference type="Pfam" id="PF00703">
    <property type="entry name" value="Glyco_hydro_2"/>
    <property type="match status" value="1"/>
</dbReference>
<dbReference type="PROSITE" id="PS00719">
    <property type="entry name" value="GLYCOSYL_HYDROL_F2_1"/>
    <property type="match status" value="1"/>
</dbReference>
<dbReference type="InterPro" id="IPR013783">
    <property type="entry name" value="Ig-like_fold"/>
</dbReference>
<gene>
    <name evidence="14" type="ORF">ACFSKU_13275</name>
</gene>
<dbReference type="InterPro" id="IPR050347">
    <property type="entry name" value="Bact_Beta-galactosidase"/>
</dbReference>
<evidence type="ECO:0000256" key="10">
    <source>
        <dbReference type="SAM" id="SignalP"/>
    </source>
</evidence>
<evidence type="ECO:0000256" key="7">
    <source>
        <dbReference type="ARBA" id="ARBA00022837"/>
    </source>
</evidence>
<feature type="domain" description="Glycoside hydrolase family 2 immunoglobulin-like beta-sandwich" evidence="11">
    <location>
        <begin position="201"/>
        <end position="295"/>
    </location>
</feature>
<dbReference type="InterPro" id="IPR006101">
    <property type="entry name" value="Glyco_hydro_2"/>
</dbReference>
<evidence type="ECO:0000256" key="4">
    <source>
        <dbReference type="ARBA" id="ARBA00011245"/>
    </source>
</evidence>
<evidence type="ECO:0000313" key="14">
    <source>
        <dbReference type="EMBL" id="MFD2067860.1"/>
    </source>
</evidence>
<keyword evidence="7" id="KW-0106">Calcium</keyword>
<feature type="signal peptide" evidence="10">
    <location>
        <begin position="1"/>
        <end position="21"/>
    </location>
</feature>
<name>A0ABW4X1J5_9BACT</name>
<protein>
    <recommendedName>
        <fullName evidence="5 9">Beta-galactosidase</fullName>
        <ecNumber evidence="5 9">3.2.1.23</ecNumber>
    </recommendedName>
    <alternativeName>
        <fullName evidence="9">Lactase</fullName>
    </alternativeName>
</protein>
<dbReference type="SUPFAM" id="SSF49303">
    <property type="entry name" value="beta-Galactosidase/glucuronidase domain"/>
    <property type="match status" value="1"/>
</dbReference>
<dbReference type="Pfam" id="PF02837">
    <property type="entry name" value="Glyco_hydro_2_N"/>
    <property type="match status" value="1"/>
</dbReference>
<dbReference type="InterPro" id="IPR006104">
    <property type="entry name" value="Glyco_hydro_2_N"/>
</dbReference>
<dbReference type="RefSeq" id="WP_229958609.1">
    <property type="nucleotide sequence ID" value="NZ_JAJJWI010000003.1"/>
</dbReference>
<dbReference type="PANTHER" id="PTHR46323">
    <property type="entry name" value="BETA-GALACTOSIDASE"/>
    <property type="match status" value="1"/>
</dbReference>
<keyword evidence="10" id="KW-0732">Signal</keyword>
<dbReference type="SUPFAM" id="SSF51445">
    <property type="entry name" value="(Trans)glycosidases"/>
    <property type="match status" value="1"/>
</dbReference>
<organism evidence="14 15">
    <name type="scientific">Pontibacter silvestris</name>
    <dbReference type="NCBI Taxonomy" id="2305183"/>
    <lineage>
        <taxon>Bacteria</taxon>
        <taxon>Pseudomonadati</taxon>
        <taxon>Bacteroidota</taxon>
        <taxon>Cytophagia</taxon>
        <taxon>Cytophagales</taxon>
        <taxon>Hymenobacteraceae</taxon>
        <taxon>Pontibacter</taxon>
    </lineage>
</organism>
<evidence type="ECO:0000256" key="9">
    <source>
        <dbReference type="RuleBase" id="RU361154"/>
    </source>
</evidence>
<comment type="similarity">
    <text evidence="3 9">Belongs to the glycosyl hydrolase 2 family.</text>
</comment>
<dbReference type="InterPro" id="IPR036156">
    <property type="entry name" value="Beta-gal/glucu_dom_sf"/>
</dbReference>
<dbReference type="InterPro" id="IPR023230">
    <property type="entry name" value="Glyco_hydro_2_CS"/>
</dbReference>
<feature type="domain" description="Glycoside hydrolase family 2 catalytic" evidence="12">
    <location>
        <begin position="298"/>
        <end position="516"/>
    </location>
</feature>
<dbReference type="Gene3D" id="2.70.98.10">
    <property type="match status" value="1"/>
</dbReference>
<feature type="domain" description="Glycosyl hydrolases family 2 sugar binding" evidence="13">
    <location>
        <begin position="57"/>
        <end position="193"/>
    </location>
</feature>
<keyword evidence="6 9" id="KW-0378">Hydrolase</keyword>
<dbReference type="SUPFAM" id="SSF49785">
    <property type="entry name" value="Galactose-binding domain-like"/>
    <property type="match status" value="1"/>
</dbReference>
<dbReference type="Proteomes" id="UP001597369">
    <property type="component" value="Unassembled WGS sequence"/>
</dbReference>
<evidence type="ECO:0000256" key="5">
    <source>
        <dbReference type="ARBA" id="ARBA00012756"/>
    </source>
</evidence>
<proteinExistence type="inferred from homology"/>
<evidence type="ECO:0000256" key="3">
    <source>
        <dbReference type="ARBA" id="ARBA00007401"/>
    </source>
</evidence>
<evidence type="ECO:0000259" key="11">
    <source>
        <dbReference type="Pfam" id="PF00703"/>
    </source>
</evidence>
<evidence type="ECO:0000313" key="15">
    <source>
        <dbReference type="Proteomes" id="UP001597369"/>
    </source>
</evidence>
<dbReference type="EC" id="3.2.1.23" evidence="5 9"/>
<evidence type="ECO:0000256" key="1">
    <source>
        <dbReference type="ARBA" id="ARBA00001412"/>
    </source>
</evidence>
<dbReference type="GO" id="GO:0016787">
    <property type="term" value="F:hydrolase activity"/>
    <property type="evidence" value="ECO:0007669"/>
    <property type="project" value="UniProtKB-KW"/>
</dbReference>
<comment type="catalytic activity">
    <reaction evidence="1 9">
        <text>Hydrolysis of terminal non-reducing beta-D-galactose residues in beta-D-galactosides.</text>
        <dbReference type="EC" id="3.2.1.23"/>
    </reaction>
</comment>
<evidence type="ECO:0000256" key="2">
    <source>
        <dbReference type="ARBA" id="ARBA00001913"/>
    </source>
</evidence>
<dbReference type="InterPro" id="IPR017853">
    <property type="entry name" value="GH"/>
</dbReference>
<keyword evidence="8 9" id="KW-0326">Glycosidase</keyword>
<dbReference type="SUPFAM" id="SSF74650">
    <property type="entry name" value="Galactose mutarotase-like"/>
    <property type="match status" value="1"/>
</dbReference>
<evidence type="ECO:0000259" key="13">
    <source>
        <dbReference type="Pfam" id="PF02837"/>
    </source>
</evidence>
<dbReference type="Gene3D" id="2.60.120.260">
    <property type="entry name" value="Galactose-binding domain-like"/>
    <property type="match status" value="1"/>
</dbReference>
<dbReference type="PANTHER" id="PTHR46323:SF2">
    <property type="entry name" value="BETA-GALACTOSIDASE"/>
    <property type="match status" value="1"/>
</dbReference>
<dbReference type="InterPro" id="IPR008979">
    <property type="entry name" value="Galactose-bd-like_sf"/>
</dbReference>
<reference evidence="15" key="1">
    <citation type="journal article" date="2019" name="Int. J. Syst. Evol. Microbiol.">
        <title>The Global Catalogue of Microorganisms (GCM) 10K type strain sequencing project: providing services to taxonomists for standard genome sequencing and annotation.</title>
        <authorList>
            <consortium name="The Broad Institute Genomics Platform"/>
            <consortium name="The Broad Institute Genome Sequencing Center for Infectious Disease"/>
            <person name="Wu L."/>
            <person name="Ma J."/>
        </authorList>
    </citation>
    <scope>NUCLEOTIDE SEQUENCE [LARGE SCALE GENOMIC DNA]</scope>
    <source>
        <strain evidence="15">JCM 16545</strain>
    </source>
</reference>
<keyword evidence="15" id="KW-1185">Reference proteome</keyword>
<evidence type="ECO:0000259" key="12">
    <source>
        <dbReference type="Pfam" id="PF02836"/>
    </source>
</evidence>
<comment type="cofactor">
    <cofactor evidence="2">
        <name>Ca(2+)</name>
        <dbReference type="ChEBI" id="CHEBI:29108"/>
    </cofactor>
</comment>
<dbReference type="PRINTS" id="PR00132">
    <property type="entry name" value="GLHYDRLASE2"/>
</dbReference>
<comment type="caution">
    <text evidence="14">The sequence shown here is derived from an EMBL/GenBank/DDBJ whole genome shotgun (WGS) entry which is preliminary data.</text>
</comment>
<dbReference type="InterPro" id="IPR011013">
    <property type="entry name" value="Gal_mutarotase_sf_dom"/>
</dbReference>
<dbReference type="InterPro" id="IPR006103">
    <property type="entry name" value="Glyco_hydro_2_cat"/>
</dbReference>
<dbReference type="EMBL" id="JBHUHV010000039">
    <property type="protein sequence ID" value="MFD2067860.1"/>
    <property type="molecule type" value="Genomic_DNA"/>
</dbReference>
<dbReference type="InterPro" id="IPR006102">
    <property type="entry name" value="Ig-like_GH2"/>
</dbReference>
<dbReference type="Gene3D" id="2.60.40.10">
    <property type="entry name" value="Immunoglobulins"/>
    <property type="match status" value="1"/>
</dbReference>
<sequence length="975" mass="110062">MLNRKLLLIFLLLLSIAEAYAKSPEKREVKYLSGTDNKNTVAWNFYCTGGRKSGYWTTIQVPSHWEQQGFGTYNYGRDYVTYGKSFRFADEKGMYNHTFQVPKDWKNKDVYIVFEGSMTDTEVMINGKLAGPTHQGAFYQFKYNISDKLEFGKDNLLEVMVSKMSADPSVNNAERLADYWIFGGIFRPVYLEAFPKEHVAYTAIDAKANGSFSMNVHLSNPQQNHEVVAEIIDVAGKVVGSGRTTLATDTVVNIKANVNNPLQWTAETPNLYTVNTYIRSGKKNLFQTSDKFGFRTIEIREGDGIYLNGTKIKMKGVNRHVWWPETGRSVNRAIDLMDVKLIKEMNMNAVRCSHYPPDKSFLQICDSLGLYVLDELAGWQNYYSTEAGAPLVKEMVIRDANHPSIIFWSNGNEGGHNMELDDDYGFYDLSNRPVIHAHHRPGNAFNGIDCNHYEDYYSTKNLLEGPNIYMPTEFLHSQDDGGGGTSLADFWELHWNSRLGAGGFLWDLADEGIVRTDLNNIIDVNKVNAPDGLMGPHREKEGSFFAIKEIYSPVHITMEELPASFNGNIPVENRFHFTNLNQCTFQWELADYRKPGDVFTGYITRKKGTGAGPAVAPVAKGNLKLNLPADWQDYDVLLLSAFDPHKELLYTWTWNIKNNKQLLDGIVLLTKEQAEAAAKPDAANQKASNTVTAEWKVEVTETDSTVTLNGGEISVKLNKKNGTIIEVANTKSKNLTFGNGPVMVAGNATVANMRHYKEGDGHVVEVNYTGDMNYAKWKMHGSGWLSLEYEYNLDGEYPFTGISFNYPENFIIGAKWLGKGPYRVWKNRQQGVEHNVWENYYNDVQTGSAPWQYPEFKGYFADVSWMEFNTVEGKFLVATLEDNLFVRRFDFYGLSGIKPHPDLPVGNVSFLDNIPPLGTKLALNISANTKNLGPAGELNKVNGPIKRTLYFYFGLPKTDDTSPQQFDQPVINELF</sequence>
<dbReference type="Gene3D" id="3.20.20.80">
    <property type="entry name" value="Glycosidases"/>
    <property type="match status" value="1"/>
</dbReference>
<dbReference type="InterPro" id="IPR014718">
    <property type="entry name" value="GH-type_carb-bd"/>
</dbReference>
<accession>A0ABW4X1J5</accession>